<feature type="transmembrane region" description="Helical" evidence="3">
    <location>
        <begin position="759"/>
        <end position="778"/>
    </location>
</feature>
<feature type="compositionally biased region" description="Basic and acidic residues" evidence="2">
    <location>
        <begin position="29"/>
        <end position="40"/>
    </location>
</feature>
<dbReference type="AlphaFoldDB" id="A0A2U3EFU0"/>
<feature type="region of interest" description="Disordered" evidence="2">
    <location>
        <begin position="946"/>
        <end position="966"/>
    </location>
</feature>
<keyword evidence="3" id="KW-1133">Transmembrane helix</keyword>
<dbReference type="PANTHER" id="PTHR11102">
    <property type="entry name" value="SEL-1-LIKE PROTEIN"/>
    <property type="match status" value="1"/>
</dbReference>
<feature type="compositionally biased region" description="Pro residues" evidence="2">
    <location>
        <begin position="1086"/>
        <end position="1100"/>
    </location>
</feature>
<feature type="signal peptide" evidence="4">
    <location>
        <begin position="1"/>
        <end position="19"/>
    </location>
</feature>
<proteinExistence type="inferred from homology"/>
<dbReference type="EMBL" id="LCWV01000005">
    <property type="protein sequence ID" value="PWI73310.1"/>
    <property type="molecule type" value="Genomic_DNA"/>
</dbReference>
<evidence type="ECO:0000256" key="2">
    <source>
        <dbReference type="SAM" id="MobiDB-lite"/>
    </source>
</evidence>
<dbReference type="SMART" id="SM00671">
    <property type="entry name" value="SEL1"/>
    <property type="match status" value="10"/>
</dbReference>
<evidence type="ECO:0000256" key="1">
    <source>
        <dbReference type="ARBA" id="ARBA00038101"/>
    </source>
</evidence>
<dbReference type="InterPro" id="IPR006597">
    <property type="entry name" value="Sel1-like"/>
</dbReference>
<dbReference type="InterPro" id="IPR011990">
    <property type="entry name" value="TPR-like_helical_dom_sf"/>
</dbReference>
<dbReference type="PANTHER" id="PTHR11102:SF147">
    <property type="entry name" value="SEL1L ADAPTOR SUBUNIT OF ERAD E3 UBIQUITIN LIGASE"/>
    <property type="match status" value="1"/>
</dbReference>
<feature type="region of interest" description="Disordered" evidence="2">
    <location>
        <begin position="29"/>
        <end position="63"/>
    </location>
</feature>
<dbReference type="GO" id="GO:0016874">
    <property type="term" value="F:ligase activity"/>
    <property type="evidence" value="ECO:0007669"/>
    <property type="project" value="UniProtKB-KW"/>
</dbReference>
<gene>
    <name evidence="5" type="ORF">PCL_10325</name>
</gene>
<reference evidence="5 6" key="1">
    <citation type="journal article" date="2016" name="Front. Microbiol.">
        <title>Genome and transcriptome sequences reveal the specific parasitism of the nematophagous Purpureocillium lilacinum 36-1.</title>
        <authorList>
            <person name="Xie J."/>
            <person name="Li S."/>
            <person name="Mo C."/>
            <person name="Xiao X."/>
            <person name="Peng D."/>
            <person name="Wang G."/>
            <person name="Xiao Y."/>
        </authorList>
    </citation>
    <scope>NUCLEOTIDE SEQUENCE [LARGE SCALE GENOMIC DNA]</scope>
    <source>
        <strain evidence="5 6">36-1</strain>
    </source>
</reference>
<evidence type="ECO:0000256" key="3">
    <source>
        <dbReference type="SAM" id="Phobius"/>
    </source>
</evidence>
<dbReference type="Gene3D" id="1.25.40.10">
    <property type="entry name" value="Tetratricopeptide repeat domain"/>
    <property type="match status" value="4"/>
</dbReference>
<feature type="compositionally biased region" description="Polar residues" evidence="2">
    <location>
        <begin position="946"/>
        <end position="964"/>
    </location>
</feature>
<keyword evidence="4" id="KW-0732">Signal</keyword>
<sequence length="1141" mass="126519">MKSSAVCLLLLSQVAAVLGTNAKYYHDAQEEKLARRDPRNHGLGPKTDVVQEQAPPAPRQPGADIVDSAISELQKIPRSSRRRKHQSSGIIGATLRYLGKAIPTGPASAPSANKPSKAVSGPLLNAVELLEEAAHHNNSDALFLLAELNFFGNYSHPRNLHASYKHYKQLATAHGNTTAQYMLGLYHSTGIGNVVPRDQAKALLYYTFAAVRGDTRAEMATAFRHHSGIGATKSCEAAVRYYKRVADKAINWYRAGPPGGMSWVFQGWRISDDDGGIYGEGASVSSSGINSRKVNAYSDSTRAAIGDVIEYLDLVSQKGDSKASFNLGRIYYEGQRGLDRDYELARKYFYLAASRYWKKDNRIVETYTKDVERTAAQAAGYIGRIYLRGDGVVQNFERAKIWFDRGISLRDAQSQYGRGLMLLNGYGGKENVKFAMELLTAAANQDYAPAQVQMGRLYLDQGEPEDLRIANNHFELAARHGNIEAHYYLGEMVYHGVGREKLCGMAMSYYKTVAEKAEPLVSSWGDANDAYEAGDHELAFLEYLMAAEQGYERAQTNVAYMLDTGRSKIPFSQWFRKPRSEAELLENPGLALIYWTRSSRQSNIDSMVKMGDYYFYGIGTNQDVGKAVQCYTGASDYSQSAQALFNLGWMHENGIGLTQDFHLAKRYYDHALEVNEEAYLPVTLSLLKLRIRSAWNTLTHGSVHSIQDEPKKGKDWSLSEWIANFLEDDNIYYEDELNNDNMYEGTIGAGDEDFDDGGVVESVVIIGITMALVFLLWWRQRIQQAHAQAEEERRRNQGQGGHPPPGNPADGGDAFRGWAAGGVGVYGKHESDVCLRAKYDTPSGAEVEEVLNGWRLVRSSICAAFVQHESRVESFGAGGWCVVSGKPSKVGTHGWRATGNLVPPVDIFSRNCSLFSCGSIGGEDTSADAARRASKQNNIHRTVPTLSQSAHRAAPATQNTPTLRNDNDRTALEMGIRARDDLPPGWVRDGDWVVPWWHSREGIIVKWVIFLVIFLLIMGYILGGYWHAKRRLRKGLQPLAYHRCLVSRRAYQPPQYQASWPQQGGGGGYYQPDAYHMGNMAPPVYDPNRPPMYPGQPAGPPEGGSKVDPSQWRTEPTRRAPEANPAPDYAPPAGPPPANTR</sequence>
<name>A0A2U3EFU0_PURLI</name>
<keyword evidence="5" id="KW-0436">Ligase</keyword>
<dbReference type="Proteomes" id="UP000245956">
    <property type="component" value="Unassembled WGS sequence"/>
</dbReference>
<dbReference type="InterPro" id="IPR020999">
    <property type="entry name" value="Chitin_synth_reg_RCR"/>
</dbReference>
<keyword evidence="3" id="KW-0812">Transmembrane</keyword>
<accession>A0A2U3EFU0</accession>
<feature type="compositionally biased region" description="Pro residues" evidence="2">
    <location>
        <begin position="1128"/>
        <end position="1141"/>
    </location>
</feature>
<dbReference type="GO" id="GO:0005789">
    <property type="term" value="C:endoplasmic reticulum membrane"/>
    <property type="evidence" value="ECO:0007669"/>
    <property type="project" value="TreeGrafter"/>
</dbReference>
<keyword evidence="3" id="KW-0472">Membrane</keyword>
<dbReference type="SUPFAM" id="SSF81901">
    <property type="entry name" value="HCP-like"/>
    <property type="match status" value="4"/>
</dbReference>
<feature type="chain" id="PRO_5015613459" evidence="4">
    <location>
        <begin position="20"/>
        <end position="1141"/>
    </location>
</feature>
<evidence type="ECO:0000313" key="5">
    <source>
        <dbReference type="EMBL" id="PWI73310.1"/>
    </source>
</evidence>
<dbReference type="InterPro" id="IPR050767">
    <property type="entry name" value="Sel1_AlgK"/>
</dbReference>
<organism evidence="5 6">
    <name type="scientific">Purpureocillium lilacinum</name>
    <name type="common">Paecilomyces lilacinus</name>
    <dbReference type="NCBI Taxonomy" id="33203"/>
    <lineage>
        <taxon>Eukaryota</taxon>
        <taxon>Fungi</taxon>
        <taxon>Dikarya</taxon>
        <taxon>Ascomycota</taxon>
        <taxon>Pezizomycotina</taxon>
        <taxon>Sordariomycetes</taxon>
        <taxon>Hypocreomycetidae</taxon>
        <taxon>Hypocreales</taxon>
        <taxon>Ophiocordycipitaceae</taxon>
        <taxon>Purpureocillium</taxon>
    </lineage>
</organism>
<dbReference type="Pfam" id="PF12273">
    <property type="entry name" value="RCR"/>
    <property type="match status" value="1"/>
</dbReference>
<feature type="region of interest" description="Disordered" evidence="2">
    <location>
        <begin position="788"/>
        <end position="814"/>
    </location>
</feature>
<feature type="region of interest" description="Disordered" evidence="2">
    <location>
        <begin position="1086"/>
        <end position="1141"/>
    </location>
</feature>
<evidence type="ECO:0000256" key="4">
    <source>
        <dbReference type="SAM" id="SignalP"/>
    </source>
</evidence>
<feature type="transmembrane region" description="Helical" evidence="3">
    <location>
        <begin position="1007"/>
        <end position="1028"/>
    </location>
</feature>
<dbReference type="Pfam" id="PF08238">
    <property type="entry name" value="Sel1"/>
    <property type="match status" value="10"/>
</dbReference>
<comment type="caution">
    <text evidence="5">The sequence shown here is derived from an EMBL/GenBank/DDBJ whole genome shotgun (WGS) entry which is preliminary data.</text>
</comment>
<comment type="similarity">
    <text evidence="1">Belongs to the sel-1 family.</text>
</comment>
<protein>
    <submittedName>
        <fullName evidence="5">Ubiquitin-protein ligase</fullName>
    </submittedName>
</protein>
<evidence type="ECO:0000313" key="6">
    <source>
        <dbReference type="Proteomes" id="UP000245956"/>
    </source>
</evidence>
<dbReference type="GO" id="GO:0036503">
    <property type="term" value="P:ERAD pathway"/>
    <property type="evidence" value="ECO:0007669"/>
    <property type="project" value="TreeGrafter"/>
</dbReference>